<dbReference type="InterPro" id="IPR011611">
    <property type="entry name" value="PfkB_dom"/>
</dbReference>
<dbReference type="PIRSF" id="PIRSF000535">
    <property type="entry name" value="1PFK/6PFK/LacC"/>
    <property type="match status" value="1"/>
</dbReference>
<dbReference type="CDD" id="cd01164">
    <property type="entry name" value="FruK_PfkB_like"/>
    <property type="match status" value="1"/>
</dbReference>
<reference evidence="8 9" key="1">
    <citation type="submission" date="2024-08" db="EMBL/GenBank/DDBJ databases">
        <title>Whole-genome sequencing of halo(alkali)philic microorganisms from hypersaline lakes.</title>
        <authorList>
            <person name="Sorokin D.Y."/>
            <person name="Merkel A.Y."/>
            <person name="Messina E."/>
            <person name="Yakimov M."/>
        </authorList>
    </citation>
    <scope>NUCLEOTIDE SEQUENCE [LARGE SCALE GENOMIC DNA]</scope>
    <source>
        <strain evidence="8 9">Cl-TMA</strain>
    </source>
</reference>
<comment type="similarity">
    <text evidence="1 6">Belongs to the carbohydrate kinase PfkB family.</text>
</comment>
<evidence type="ECO:0000256" key="4">
    <source>
        <dbReference type="ARBA" id="ARBA00022777"/>
    </source>
</evidence>
<evidence type="ECO:0000256" key="2">
    <source>
        <dbReference type="ARBA" id="ARBA00022679"/>
    </source>
</evidence>
<dbReference type="PANTHER" id="PTHR46566:SF2">
    <property type="entry name" value="ATP-DEPENDENT 6-PHOSPHOFRUCTOKINASE ISOZYME 2"/>
    <property type="match status" value="1"/>
</dbReference>
<comment type="caution">
    <text evidence="8">The sequence shown here is derived from an EMBL/GenBank/DDBJ whole genome shotgun (WGS) entry which is preliminary data.</text>
</comment>
<dbReference type="NCBIfam" id="TIGR03168">
    <property type="entry name" value="1-PFK"/>
    <property type="match status" value="1"/>
</dbReference>
<dbReference type="InterPro" id="IPR029056">
    <property type="entry name" value="Ribokinase-like"/>
</dbReference>
<dbReference type="RefSeq" id="WP_373655957.1">
    <property type="nucleotide sequence ID" value="NZ_JBGUAW010000006.1"/>
</dbReference>
<organism evidence="8 9">
    <name type="scientific">Thiohalorhabdus methylotrophus</name>
    <dbReference type="NCBI Taxonomy" id="3242694"/>
    <lineage>
        <taxon>Bacteria</taxon>
        <taxon>Pseudomonadati</taxon>
        <taxon>Pseudomonadota</taxon>
        <taxon>Gammaproteobacteria</taxon>
        <taxon>Thiohalorhabdales</taxon>
        <taxon>Thiohalorhabdaceae</taxon>
        <taxon>Thiohalorhabdus</taxon>
    </lineage>
</organism>
<evidence type="ECO:0000313" key="8">
    <source>
        <dbReference type="EMBL" id="MFA9461171.1"/>
    </source>
</evidence>
<keyword evidence="2 6" id="KW-0808">Transferase</keyword>
<dbReference type="PROSITE" id="PS00583">
    <property type="entry name" value="PFKB_KINASES_1"/>
    <property type="match status" value="1"/>
</dbReference>
<dbReference type="SUPFAM" id="SSF53613">
    <property type="entry name" value="Ribokinase-like"/>
    <property type="match status" value="1"/>
</dbReference>
<protein>
    <recommendedName>
        <fullName evidence="6">Phosphofructokinase</fullName>
    </recommendedName>
</protein>
<proteinExistence type="inferred from homology"/>
<keyword evidence="9" id="KW-1185">Reference proteome</keyword>
<keyword evidence="3" id="KW-0547">Nucleotide-binding</keyword>
<evidence type="ECO:0000259" key="7">
    <source>
        <dbReference type="Pfam" id="PF00294"/>
    </source>
</evidence>
<evidence type="ECO:0000256" key="6">
    <source>
        <dbReference type="PIRNR" id="PIRNR000535"/>
    </source>
</evidence>
<dbReference type="InterPro" id="IPR017583">
    <property type="entry name" value="Tagatose/fructose_Pkinase"/>
</dbReference>
<keyword evidence="5" id="KW-0067">ATP-binding</keyword>
<keyword evidence="4" id="KW-0418">Kinase</keyword>
<gene>
    <name evidence="8" type="ORF">ACERLL_10075</name>
</gene>
<evidence type="ECO:0000313" key="9">
    <source>
        <dbReference type="Proteomes" id="UP001575181"/>
    </source>
</evidence>
<evidence type="ECO:0000256" key="5">
    <source>
        <dbReference type="ARBA" id="ARBA00022840"/>
    </source>
</evidence>
<name>A0ABV4TX74_9GAMM</name>
<dbReference type="Proteomes" id="UP001575181">
    <property type="component" value="Unassembled WGS sequence"/>
</dbReference>
<dbReference type="Pfam" id="PF00294">
    <property type="entry name" value="PfkB"/>
    <property type="match status" value="1"/>
</dbReference>
<sequence length="313" mass="33168">MSGRIVTLTPNPVMDIRTRVSQVVSDRKLRCSEPVRQPGGGGLNVARTINWLGGRACALFPAGGGTGEDLRHCLDTEGVAYEAIPIAGETRENMIVLEEKSGHEYRFAMPGPVLSQEECGALLDRLRSLDPPVDFLVASGSLPPGAPEDFFAEVVRVGNQLGARVIVDTHERPLSHVAVPDSGVFLLKPNRGELERLTDRTLSSEEEEEAAARELIADQQARAVVLSRGAKGAMLLTADQTIRYRSPPVGVITRVGAGDNLIAGLVHKLSQGASLAEAVHFGVAVGAAAVASIGTGIGGWVDLEEFLQQTEVA</sequence>
<evidence type="ECO:0000256" key="3">
    <source>
        <dbReference type="ARBA" id="ARBA00022741"/>
    </source>
</evidence>
<feature type="domain" description="Carbohydrate kinase PfkB" evidence="7">
    <location>
        <begin position="23"/>
        <end position="297"/>
    </location>
</feature>
<dbReference type="PANTHER" id="PTHR46566">
    <property type="entry name" value="1-PHOSPHOFRUCTOKINASE-RELATED"/>
    <property type="match status" value="1"/>
</dbReference>
<accession>A0ABV4TX74</accession>
<dbReference type="EMBL" id="JBGUAW010000006">
    <property type="protein sequence ID" value="MFA9461171.1"/>
    <property type="molecule type" value="Genomic_DNA"/>
</dbReference>
<dbReference type="Gene3D" id="3.40.1190.20">
    <property type="match status" value="1"/>
</dbReference>
<evidence type="ECO:0000256" key="1">
    <source>
        <dbReference type="ARBA" id="ARBA00010688"/>
    </source>
</evidence>
<dbReference type="InterPro" id="IPR002173">
    <property type="entry name" value="Carboh/pur_kinase_PfkB_CS"/>
</dbReference>